<keyword evidence="1" id="KW-1133">Transmembrane helix</keyword>
<gene>
    <name evidence="2" type="ORF">ACFVKH_02965</name>
</gene>
<sequence length="359" mass="39063">MKLSYRWRRRLVSWRRILQELTASNRGDWIWLKTKPLPVASLNRDLWRWAEPSVNYYMLMFLSGVIATLGLLANSSATIIGAMIVAPLMGPIIAMAFAVAMGNRRLLKRASFSMVTGVLLNVATAALITFVLGIDTLTAEVQVRMQPTLIDLGVALAAGAAGAYAKARKHISDALPGVAIAVALVPPLSVIGIGIASWSRTVTVGSTLLFLTNLASVIFCGALVFLAQNYGSLGRAQRGLTVSVLVIALLGLPLGFSFRDLVIKERTRSRLNLLVRERTLALRNVNIETLTVRRRQASGLLVDLEISAPSDSISAQDIDVLHGFLEDELNTPVDLNVSVIPIDRFRALTQQDSSNRQIP</sequence>
<feature type="transmembrane region" description="Helical" evidence="1">
    <location>
        <begin position="54"/>
        <end position="73"/>
    </location>
</feature>
<protein>
    <submittedName>
        <fullName evidence="2">DUF389 domain-containing protein</fullName>
    </submittedName>
</protein>
<evidence type="ECO:0000256" key="1">
    <source>
        <dbReference type="SAM" id="Phobius"/>
    </source>
</evidence>
<comment type="caution">
    <text evidence="2">The sequence shown here is derived from an EMBL/GenBank/DDBJ whole genome shotgun (WGS) entry which is preliminary data.</text>
</comment>
<evidence type="ECO:0000313" key="2">
    <source>
        <dbReference type="EMBL" id="MFE4105222.1"/>
    </source>
</evidence>
<organism evidence="2 3">
    <name type="scientific">Almyronema epifaneia S1</name>
    <dbReference type="NCBI Taxonomy" id="2991925"/>
    <lineage>
        <taxon>Bacteria</taxon>
        <taxon>Bacillati</taxon>
        <taxon>Cyanobacteriota</taxon>
        <taxon>Cyanophyceae</taxon>
        <taxon>Nodosilineales</taxon>
        <taxon>Nodosilineaceae</taxon>
        <taxon>Almyronema</taxon>
        <taxon>Almyronema epifaneia</taxon>
    </lineage>
</organism>
<feature type="transmembrane region" description="Helical" evidence="1">
    <location>
        <begin position="239"/>
        <end position="258"/>
    </location>
</feature>
<feature type="transmembrane region" description="Helical" evidence="1">
    <location>
        <begin position="112"/>
        <end position="134"/>
    </location>
</feature>
<keyword evidence="1" id="KW-0472">Membrane</keyword>
<reference evidence="2 3" key="1">
    <citation type="submission" date="2024-10" db="EMBL/GenBank/DDBJ databases">
        <authorList>
            <person name="Ratan Roy A."/>
            <person name="Morales Sandoval P.H."/>
            <person name="De Los Santos Villalobos S."/>
            <person name="Chakraborty S."/>
            <person name="Mukherjee J."/>
        </authorList>
    </citation>
    <scope>NUCLEOTIDE SEQUENCE [LARGE SCALE GENOMIC DNA]</scope>
    <source>
        <strain evidence="2 3">S1</strain>
    </source>
</reference>
<accession>A0ABW6IBG6</accession>
<feature type="transmembrane region" description="Helical" evidence="1">
    <location>
        <begin position="204"/>
        <end position="227"/>
    </location>
</feature>
<dbReference type="Proteomes" id="UP001600165">
    <property type="component" value="Unassembled WGS sequence"/>
</dbReference>
<dbReference type="EMBL" id="JBHZOL010000021">
    <property type="protein sequence ID" value="MFE4105222.1"/>
    <property type="molecule type" value="Genomic_DNA"/>
</dbReference>
<name>A0ABW6IBG6_9CYAN</name>
<keyword evidence="1" id="KW-0812">Transmembrane</keyword>
<dbReference type="Pfam" id="PF04087">
    <property type="entry name" value="DUF389"/>
    <property type="match status" value="1"/>
</dbReference>
<feature type="transmembrane region" description="Helical" evidence="1">
    <location>
        <begin position="79"/>
        <end position="100"/>
    </location>
</feature>
<dbReference type="InterPro" id="IPR005240">
    <property type="entry name" value="DUF389"/>
</dbReference>
<dbReference type="PANTHER" id="PTHR20992:SF9">
    <property type="entry name" value="AT15442P-RELATED"/>
    <property type="match status" value="1"/>
</dbReference>
<dbReference type="PANTHER" id="PTHR20992">
    <property type="entry name" value="AT15442P-RELATED"/>
    <property type="match status" value="1"/>
</dbReference>
<keyword evidence="3" id="KW-1185">Reference proteome</keyword>
<proteinExistence type="predicted"/>
<dbReference type="RefSeq" id="WP_377961405.1">
    <property type="nucleotide sequence ID" value="NZ_JBHZOL010000021.1"/>
</dbReference>
<evidence type="ECO:0000313" key="3">
    <source>
        <dbReference type="Proteomes" id="UP001600165"/>
    </source>
</evidence>
<feature type="transmembrane region" description="Helical" evidence="1">
    <location>
        <begin position="177"/>
        <end position="198"/>
    </location>
</feature>